<feature type="compositionally biased region" description="Low complexity" evidence="1">
    <location>
        <begin position="91"/>
        <end position="112"/>
    </location>
</feature>
<protein>
    <recommendedName>
        <fullName evidence="5">RING-type domain-containing protein</fullName>
    </recommendedName>
</protein>
<name>A0AAV5GPL4_9BASI</name>
<feature type="region of interest" description="Disordered" evidence="1">
    <location>
        <begin position="50"/>
        <end position="158"/>
    </location>
</feature>
<sequence length="542" mass="57992">MRLPRLSRERYQQQLVFCCLLFAFSPKTPTRWPSGKDSLAVPEESTCTASLFPTDTSLPASSEQASSPPGPTVLRDDSIENAVAAGDLLTDPSASKTDSTSSSSRDPASSSDIPVKGSTKRDSNTSTGWTVTPALSNPPPQESRANRVERAKAAGSDEAERVGLVSLGEGAGGAAGRTKKALYAGPVCPATEPLPRLTPFTYTFFLLHLLYLAQLVVYNAGDSIIRSLLADPLPPPFGSASSPAFGHPTTLAKRLSRMRWRAACAWRRCGIAALLCLAVAGSGCALGGAALWQGAGEQGWNVALGREMPWRRSGFHIPTSIFISALVVNLGSDFLTLAQLVQTLLARSPSHGWFRLSTLILLFLLVLSLDASGCRMDDFRDELDAVETIAQAFPPREGVKQGDGSHESDEWTCSICFEGAASLDPAYRLPPASPVHAHCLSRWFTRVAFCPTCHRSVRPPSTAAAPMQGEISTELPTLHFELGSSNWNAPGVEDVFPGAPTAARRETRGRRRTVQLAGHGAGGADAETSEWSFERDMYPPSL</sequence>
<reference evidence="3 4" key="1">
    <citation type="submission" date="2021-12" db="EMBL/GenBank/DDBJ databases">
        <title>High titer production of polyol ester of fatty acids by Rhodotorula paludigena BS15 towards product separation-free biomass refinery.</title>
        <authorList>
            <person name="Mano J."/>
            <person name="Ono H."/>
            <person name="Tanaka T."/>
            <person name="Naito K."/>
            <person name="Sushida H."/>
            <person name="Ike M."/>
            <person name="Tokuyasu K."/>
            <person name="Kitaoka M."/>
        </authorList>
    </citation>
    <scope>NUCLEOTIDE SEQUENCE [LARGE SCALE GENOMIC DNA]</scope>
    <source>
        <strain evidence="3 4">BS15</strain>
    </source>
</reference>
<keyword evidence="2" id="KW-0812">Transmembrane</keyword>
<evidence type="ECO:0000256" key="2">
    <source>
        <dbReference type="SAM" id="Phobius"/>
    </source>
</evidence>
<dbReference type="SUPFAM" id="SSF57850">
    <property type="entry name" value="RING/U-box"/>
    <property type="match status" value="1"/>
</dbReference>
<dbReference type="InterPro" id="IPR013083">
    <property type="entry name" value="Znf_RING/FYVE/PHD"/>
</dbReference>
<evidence type="ECO:0000313" key="3">
    <source>
        <dbReference type="EMBL" id="GJN90608.1"/>
    </source>
</evidence>
<feature type="compositionally biased region" description="Polar residues" evidence="1">
    <location>
        <begin position="50"/>
        <end position="67"/>
    </location>
</feature>
<accession>A0AAV5GPL4</accession>
<proteinExistence type="predicted"/>
<dbReference type="Proteomes" id="UP001342314">
    <property type="component" value="Unassembled WGS sequence"/>
</dbReference>
<evidence type="ECO:0008006" key="5">
    <source>
        <dbReference type="Google" id="ProtNLM"/>
    </source>
</evidence>
<keyword evidence="2" id="KW-1133">Transmembrane helix</keyword>
<feature type="compositionally biased region" description="Polar residues" evidence="1">
    <location>
        <begin position="124"/>
        <end position="135"/>
    </location>
</feature>
<gene>
    <name evidence="3" type="ORF">Rhopal_003620-T1</name>
</gene>
<dbReference type="Gene3D" id="3.30.40.10">
    <property type="entry name" value="Zinc/RING finger domain, C3HC4 (zinc finger)"/>
    <property type="match status" value="1"/>
</dbReference>
<keyword evidence="4" id="KW-1185">Reference proteome</keyword>
<feature type="transmembrane region" description="Helical" evidence="2">
    <location>
        <begin position="269"/>
        <end position="295"/>
    </location>
</feature>
<keyword evidence="2" id="KW-0472">Membrane</keyword>
<evidence type="ECO:0000256" key="1">
    <source>
        <dbReference type="SAM" id="MobiDB-lite"/>
    </source>
</evidence>
<feature type="transmembrane region" description="Helical" evidence="2">
    <location>
        <begin position="352"/>
        <end position="369"/>
    </location>
</feature>
<dbReference type="AlphaFoldDB" id="A0AAV5GPL4"/>
<comment type="caution">
    <text evidence="3">The sequence shown here is derived from an EMBL/GenBank/DDBJ whole genome shotgun (WGS) entry which is preliminary data.</text>
</comment>
<organism evidence="3 4">
    <name type="scientific">Rhodotorula paludigena</name>
    <dbReference type="NCBI Taxonomy" id="86838"/>
    <lineage>
        <taxon>Eukaryota</taxon>
        <taxon>Fungi</taxon>
        <taxon>Dikarya</taxon>
        <taxon>Basidiomycota</taxon>
        <taxon>Pucciniomycotina</taxon>
        <taxon>Microbotryomycetes</taxon>
        <taxon>Sporidiobolales</taxon>
        <taxon>Sporidiobolaceae</taxon>
        <taxon>Rhodotorula</taxon>
    </lineage>
</organism>
<dbReference type="EMBL" id="BQKY01000007">
    <property type="protein sequence ID" value="GJN90608.1"/>
    <property type="molecule type" value="Genomic_DNA"/>
</dbReference>
<feature type="transmembrane region" description="Helical" evidence="2">
    <location>
        <begin position="200"/>
        <end position="218"/>
    </location>
</feature>
<feature type="region of interest" description="Disordered" evidence="1">
    <location>
        <begin position="501"/>
        <end position="542"/>
    </location>
</feature>
<feature type="compositionally biased region" description="Basic and acidic residues" evidence="1">
    <location>
        <begin position="532"/>
        <end position="542"/>
    </location>
</feature>
<evidence type="ECO:0000313" key="4">
    <source>
        <dbReference type="Proteomes" id="UP001342314"/>
    </source>
</evidence>
<feature type="transmembrane region" description="Helical" evidence="2">
    <location>
        <begin position="315"/>
        <end position="340"/>
    </location>
</feature>